<proteinExistence type="inferred from homology"/>
<reference evidence="5" key="1">
    <citation type="submission" date="2023-02" db="EMBL/GenBank/DDBJ databases">
        <title>Genome of toxic invasive species Heracleum sosnowskyi carries increased number of genes despite the absence of recent whole-genome duplications.</title>
        <authorList>
            <person name="Schelkunov M."/>
            <person name="Shtratnikova V."/>
            <person name="Makarenko M."/>
            <person name="Klepikova A."/>
            <person name="Omelchenko D."/>
            <person name="Novikova G."/>
            <person name="Obukhova E."/>
            <person name="Bogdanov V."/>
            <person name="Penin A."/>
            <person name="Logacheva M."/>
        </authorList>
    </citation>
    <scope>NUCLEOTIDE SEQUENCE</scope>
    <source>
        <strain evidence="5">Hsosn_3</strain>
        <tissue evidence="5">Leaf</tissue>
    </source>
</reference>
<keyword evidence="3" id="KW-0067">ATP-binding</keyword>
<comment type="caution">
    <text evidence="5">The sequence shown here is derived from an EMBL/GenBank/DDBJ whole genome shotgun (WGS) entry which is preliminary data.</text>
</comment>
<reference evidence="5" key="2">
    <citation type="submission" date="2023-05" db="EMBL/GenBank/DDBJ databases">
        <authorList>
            <person name="Schelkunov M.I."/>
        </authorList>
    </citation>
    <scope>NUCLEOTIDE SEQUENCE</scope>
    <source>
        <strain evidence="5">Hsosn_3</strain>
        <tissue evidence="5">Leaf</tissue>
    </source>
</reference>
<dbReference type="GO" id="GO:0140662">
    <property type="term" value="F:ATP-dependent protein folding chaperone"/>
    <property type="evidence" value="ECO:0007669"/>
    <property type="project" value="InterPro"/>
</dbReference>
<evidence type="ECO:0000256" key="3">
    <source>
        <dbReference type="ARBA" id="ARBA00022840"/>
    </source>
</evidence>
<comment type="similarity">
    <text evidence="1">Belongs to the heat shock protein 70 family.</text>
</comment>
<dbReference type="PANTHER" id="PTHR19375">
    <property type="entry name" value="HEAT SHOCK PROTEIN 70KDA"/>
    <property type="match status" value="1"/>
</dbReference>
<feature type="region of interest" description="Disordered" evidence="4">
    <location>
        <begin position="176"/>
        <end position="206"/>
    </location>
</feature>
<dbReference type="InterPro" id="IPR043129">
    <property type="entry name" value="ATPase_NBD"/>
</dbReference>
<gene>
    <name evidence="5" type="ORF">POM88_019720</name>
</gene>
<dbReference type="FunFam" id="3.30.420.40:FF:000028">
    <property type="entry name" value="heat shock 70 kDa protein-like"/>
    <property type="match status" value="1"/>
</dbReference>
<sequence>MANNEGMAIGIDLGTTYSCVGVWQHDRVEIIANDLGNRTTPSCVAFTDTERFIGEAARNQAAVNPVNTIFDAKRLIGRRVTDSTVKSDMKLWPFKSLVSSQCSRVVPVQEKTDITSYQPVLTPPEGNTTFLDGTSWCVARPGQQPVTSQQHQLIDDQKVSGVGPLVTQLASQAQSPSLDKYTSMQQQSFSDSNGNPVTTHQSCSSNSCQVYKSGSFGRSLDIAKFSSYIGLRSELAHNR</sequence>
<evidence type="ECO:0000313" key="6">
    <source>
        <dbReference type="Proteomes" id="UP001237642"/>
    </source>
</evidence>
<dbReference type="AlphaFoldDB" id="A0AAD8IDJ6"/>
<evidence type="ECO:0000256" key="4">
    <source>
        <dbReference type="SAM" id="MobiDB-lite"/>
    </source>
</evidence>
<dbReference type="SUPFAM" id="SSF53067">
    <property type="entry name" value="Actin-like ATPase domain"/>
    <property type="match status" value="1"/>
</dbReference>
<keyword evidence="2" id="KW-0547">Nucleotide-binding</keyword>
<dbReference type="InterPro" id="IPR018181">
    <property type="entry name" value="Heat_shock_70_CS"/>
</dbReference>
<name>A0AAD8IDJ6_9APIA</name>
<dbReference type="Proteomes" id="UP001237642">
    <property type="component" value="Unassembled WGS sequence"/>
</dbReference>
<evidence type="ECO:0000313" key="5">
    <source>
        <dbReference type="EMBL" id="KAK1381985.1"/>
    </source>
</evidence>
<dbReference type="InterPro" id="IPR013126">
    <property type="entry name" value="Hsp_70_fam"/>
</dbReference>
<dbReference type="GO" id="GO:0005524">
    <property type="term" value="F:ATP binding"/>
    <property type="evidence" value="ECO:0007669"/>
    <property type="project" value="UniProtKB-KW"/>
</dbReference>
<dbReference type="PRINTS" id="PR00301">
    <property type="entry name" value="HEATSHOCK70"/>
</dbReference>
<dbReference type="Pfam" id="PF00012">
    <property type="entry name" value="HSP70"/>
    <property type="match status" value="1"/>
</dbReference>
<organism evidence="5 6">
    <name type="scientific">Heracleum sosnowskyi</name>
    <dbReference type="NCBI Taxonomy" id="360622"/>
    <lineage>
        <taxon>Eukaryota</taxon>
        <taxon>Viridiplantae</taxon>
        <taxon>Streptophyta</taxon>
        <taxon>Embryophyta</taxon>
        <taxon>Tracheophyta</taxon>
        <taxon>Spermatophyta</taxon>
        <taxon>Magnoliopsida</taxon>
        <taxon>eudicotyledons</taxon>
        <taxon>Gunneridae</taxon>
        <taxon>Pentapetalae</taxon>
        <taxon>asterids</taxon>
        <taxon>campanulids</taxon>
        <taxon>Apiales</taxon>
        <taxon>Apiaceae</taxon>
        <taxon>Apioideae</taxon>
        <taxon>apioid superclade</taxon>
        <taxon>Tordylieae</taxon>
        <taxon>Tordyliinae</taxon>
        <taxon>Heracleum</taxon>
    </lineage>
</organism>
<accession>A0AAD8IDJ6</accession>
<evidence type="ECO:0008006" key="7">
    <source>
        <dbReference type="Google" id="ProtNLM"/>
    </source>
</evidence>
<keyword evidence="6" id="KW-1185">Reference proteome</keyword>
<dbReference type="EMBL" id="JAUIZM010000005">
    <property type="protein sequence ID" value="KAK1381985.1"/>
    <property type="molecule type" value="Genomic_DNA"/>
</dbReference>
<evidence type="ECO:0000256" key="2">
    <source>
        <dbReference type="ARBA" id="ARBA00022741"/>
    </source>
</evidence>
<protein>
    <recommendedName>
        <fullName evidence="7">Heat shock protein 70</fullName>
    </recommendedName>
</protein>
<dbReference type="PROSITE" id="PS00297">
    <property type="entry name" value="HSP70_1"/>
    <property type="match status" value="1"/>
</dbReference>
<dbReference type="Gene3D" id="3.30.420.40">
    <property type="match status" value="1"/>
</dbReference>
<evidence type="ECO:0000256" key="1">
    <source>
        <dbReference type="ARBA" id="ARBA00007381"/>
    </source>
</evidence>